<feature type="region of interest" description="Disordered" evidence="1">
    <location>
        <begin position="277"/>
        <end position="323"/>
    </location>
</feature>
<feature type="compositionally biased region" description="Acidic residues" evidence="1">
    <location>
        <begin position="297"/>
        <end position="323"/>
    </location>
</feature>
<accession>A0A6A6YNK8</accession>
<reference evidence="4" key="3">
    <citation type="submission" date="2025-04" db="UniProtKB">
        <authorList>
            <consortium name="RefSeq"/>
        </authorList>
    </citation>
    <scope>IDENTIFICATION</scope>
    <source>
        <strain evidence="4">CBS 304.34</strain>
    </source>
</reference>
<sequence length="323" mass="36817">MSGNETDLAQTLKTAMQEEDEKVAQKPTSLIIPAGSTVEHAPKEKMPSRVDEIFDHLSKDELEEVVVEEPTSQAVEESSPQSTEESFSTTSGTWKFSDLVPKDYEQYEHPITFWSGDDPEDLLLQTLMGEFADIRCRQPESNHQLAIPFVDMVKCVTRDSWKTLAIFLPEFFIDDTDACFVVRGSKLHMEFLKEIWGAGPWKGRCFITPMMAYTEGILLRGVSCQVWEKVKKSDFRGKKHQYFFDSAVEAWKKVELDPHAAVEYSDHSEAQERVENVLGFQEATETNGNSESKDDGTADEDEDEDEEDDEMDIDDTELLDGRW</sequence>
<dbReference type="OrthoDB" id="3790566at2759"/>
<organism evidence="2">
    <name type="scientific">Mytilinidion resinicola</name>
    <dbReference type="NCBI Taxonomy" id="574789"/>
    <lineage>
        <taxon>Eukaryota</taxon>
        <taxon>Fungi</taxon>
        <taxon>Dikarya</taxon>
        <taxon>Ascomycota</taxon>
        <taxon>Pezizomycotina</taxon>
        <taxon>Dothideomycetes</taxon>
        <taxon>Pleosporomycetidae</taxon>
        <taxon>Mytilinidiales</taxon>
        <taxon>Mytilinidiaceae</taxon>
        <taxon>Mytilinidion</taxon>
    </lineage>
</organism>
<proteinExistence type="predicted"/>
<evidence type="ECO:0000313" key="4">
    <source>
        <dbReference type="RefSeq" id="XP_033577103.1"/>
    </source>
</evidence>
<dbReference type="GeneID" id="54468920"/>
<feature type="compositionally biased region" description="Low complexity" evidence="1">
    <location>
        <begin position="76"/>
        <end position="90"/>
    </location>
</feature>
<dbReference type="RefSeq" id="XP_033577103.1">
    <property type="nucleotide sequence ID" value="XM_033728027.1"/>
</dbReference>
<dbReference type="AlphaFoldDB" id="A0A6A6YNK8"/>
<reference evidence="2 4" key="1">
    <citation type="journal article" date="2020" name="Stud. Mycol.">
        <title>101 Dothideomycetes genomes: a test case for predicting lifestyles and emergence of pathogens.</title>
        <authorList>
            <person name="Haridas S."/>
            <person name="Albert R."/>
            <person name="Binder M."/>
            <person name="Bloem J."/>
            <person name="Labutti K."/>
            <person name="Salamov A."/>
            <person name="Andreopoulos B."/>
            <person name="Baker S."/>
            <person name="Barry K."/>
            <person name="Bills G."/>
            <person name="Bluhm B."/>
            <person name="Cannon C."/>
            <person name="Castanera R."/>
            <person name="Culley D."/>
            <person name="Daum C."/>
            <person name="Ezra D."/>
            <person name="Gonzalez J."/>
            <person name="Henrissat B."/>
            <person name="Kuo A."/>
            <person name="Liang C."/>
            <person name="Lipzen A."/>
            <person name="Lutzoni F."/>
            <person name="Magnuson J."/>
            <person name="Mondo S."/>
            <person name="Nolan M."/>
            <person name="Ohm R."/>
            <person name="Pangilinan J."/>
            <person name="Park H.-J."/>
            <person name="Ramirez L."/>
            <person name="Alfaro M."/>
            <person name="Sun H."/>
            <person name="Tritt A."/>
            <person name="Yoshinaga Y."/>
            <person name="Zwiers L.-H."/>
            <person name="Turgeon B."/>
            <person name="Goodwin S."/>
            <person name="Spatafora J."/>
            <person name="Crous P."/>
            <person name="Grigoriev I."/>
        </authorList>
    </citation>
    <scope>NUCLEOTIDE SEQUENCE</scope>
    <source>
        <strain evidence="2 4">CBS 304.34</strain>
    </source>
</reference>
<protein>
    <submittedName>
        <fullName evidence="2 4">Uncharacterized protein</fullName>
    </submittedName>
</protein>
<dbReference type="EMBL" id="MU003700">
    <property type="protein sequence ID" value="KAF2810139.1"/>
    <property type="molecule type" value="Genomic_DNA"/>
</dbReference>
<feature type="region of interest" description="Disordered" evidence="1">
    <location>
        <begin position="68"/>
        <end position="90"/>
    </location>
</feature>
<feature type="region of interest" description="Disordered" evidence="1">
    <location>
        <begin position="1"/>
        <end position="46"/>
    </location>
</feature>
<keyword evidence="3" id="KW-1185">Reference proteome</keyword>
<gene>
    <name evidence="2 4" type="ORF">BDZ99DRAFT_570760</name>
</gene>
<name>A0A6A6YNK8_9PEZI</name>
<evidence type="ECO:0000313" key="2">
    <source>
        <dbReference type="EMBL" id="KAF2810139.1"/>
    </source>
</evidence>
<feature type="compositionally biased region" description="Polar residues" evidence="1">
    <location>
        <begin position="1"/>
        <end position="14"/>
    </location>
</feature>
<evidence type="ECO:0000256" key="1">
    <source>
        <dbReference type="SAM" id="MobiDB-lite"/>
    </source>
</evidence>
<dbReference type="Proteomes" id="UP000504636">
    <property type="component" value="Unplaced"/>
</dbReference>
<reference evidence="4" key="2">
    <citation type="submission" date="2020-04" db="EMBL/GenBank/DDBJ databases">
        <authorList>
            <consortium name="NCBI Genome Project"/>
        </authorList>
    </citation>
    <scope>NUCLEOTIDE SEQUENCE</scope>
    <source>
        <strain evidence="4">CBS 304.34</strain>
    </source>
</reference>
<evidence type="ECO:0000313" key="3">
    <source>
        <dbReference type="Proteomes" id="UP000504636"/>
    </source>
</evidence>